<evidence type="ECO:0008006" key="4">
    <source>
        <dbReference type="Google" id="ProtNLM"/>
    </source>
</evidence>
<accession>A0A8H7ZSI3</accession>
<feature type="compositionally biased region" description="Low complexity" evidence="1">
    <location>
        <begin position="90"/>
        <end position="100"/>
    </location>
</feature>
<feature type="compositionally biased region" description="Basic residues" evidence="1">
    <location>
        <begin position="172"/>
        <end position="192"/>
    </location>
</feature>
<reference evidence="2 3" key="1">
    <citation type="journal article" name="Sci. Rep.">
        <title>Genome-scale phylogenetic analyses confirm Olpidium as the closest living zoosporic fungus to the non-flagellated, terrestrial fungi.</title>
        <authorList>
            <person name="Chang Y."/>
            <person name="Rochon D."/>
            <person name="Sekimoto S."/>
            <person name="Wang Y."/>
            <person name="Chovatia M."/>
            <person name="Sandor L."/>
            <person name="Salamov A."/>
            <person name="Grigoriev I.V."/>
            <person name="Stajich J.E."/>
            <person name="Spatafora J.W."/>
        </authorList>
    </citation>
    <scope>NUCLEOTIDE SEQUENCE [LARGE SCALE GENOMIC DNA]</scope>
    <source>
        <strain evidence="2">S191</strain>
    </source>
</reference>
<sequence>PPALPPRPPPPPPPLTPHRRRRRAETRAREGRGRTARRPAPHDRPPFSRSPRNAMKYEDPDHRMLYEELTSSELRTVGCYLLGDTIGQDARAAGRARSGHAPPPAAPAHRPAARSRGHRDQDLHRHRAREGWGGVRPPDAQRQAGRAAGPPLVCAARQRRRVLPQQDVPSPVRKHRKKKKKKKKKKTLRRRAATPPKHTGGFLKAARDSANPLRRDLKLENMMLDSEDTGNIKLIDFGFSAMMPSPTGLDSGPQLGELPVL</sequence>
<feature type="non-terminal residue" evidence="2">
    <location>
        <position position="1"/>
    </location>
</feature>
<gene>
    <name evidence="2" type="ORF">BJ554DRAFT_1031</name>
</gene>
<evidence type="ECO:0000313" key="2">
    <source>
        <dbReference type="EMBL" id="KAG5458696.1"/>
    </source>
</evidence>
<dbReference type="Gene3D" id="1.10.510.10">
    <property type="entry name" value="Transferase(Phosphotransferase) domain 1"/>
    <property type="match status" value="1"/>
</dbReference>
<name>A0A8H7ZSI3_9FUNG</name>
<organism evidence="2 3">
    <name type="scientific">Olpidium bornovanus</name>
    <dbReference type="NCBI Taxonomy" id="278681"/>
    <lineage>
        <taxon>Eukaryota</taxon>
        <taxon>Fungi</taxon>
        <taxon>Fungi incertae sedis</taxon>
        <taxon>Olpidiomycota</taxon>
        <taxon>Olpidiomycotina</taxon>
        <taxon>Olpidiomycetes</taxon>
        <taxon>Olpidiales</taxon>
        <taxon>Olpidiaceae</taxon>
        <taxon>Olpidium</taxon>
    </lineage>
</organism>
<proteinExistence type="predicted"/>
<dbReference type="EMBL" id="JAEFCI010008061">
    <property type="protein sequence ID" value="KAG5458696.1"/>
    <property type="molecule type" value="Genomic_DNA"/>
</dbReference>
<keyword evidence="3" id="KW-1185">Reference proteome</keyword>
<comment type="caution">
    <text evidence="2">The sequence shown here is derived from an EMBL/GenBank/DDBJ whole genome shotgun (WGS) entry which is preliminary data.</text>
</comment>
<dbReference type="InterPro" id="IPR011009">
    <property type="entry name" value="Kinase-like_dom_sf"/>
</dbReference>
<evidence type="ECO:0000313" key="3">
    <source>
        <dbReference type="Proteomes" id="UP000673691"/>
    </source>
</evidence>
<feature type="compositionally biased region" description="Pro residues" evidence="1">
    <location>
        <begin position="1"/>
        <end position="16"/>
    </location>
</feature>
<feature type="region of interest" description="Disordered" evidence="1">
    <location>
        <begin position="1"/>
        <end position="59"/>
    </location>
</feature>
<dbReference type="Proteomes" id="UP000673691">
    <property type="component" value="Unassembled WGS sequence"/>
</dbReference>
<protein>
    <recommendedName>
        <fullName evidence="4">Protein kinase domain-containing protein</fullName>
    </recommendedName>
</protein>
<dbReference type="AlphaFoldDB" id="A0A8H7ZSI3"/>
<feature type="region of interest" description="Disordered" evidence="1">
    <location>
        <begin position="90"/>
        <end position="208"/>
    </location>
</feature>
<dbReference type="SUPFAM" id="SSF56112">
    <property type="entry name" value="Protein kinase-like (PK-like)"/>
    <property type="match status" value="1"/>
</dbReference>
<evidence type="ECO:0000256" key="1">
    <source>
        <dbReference type="SAM" id="MobiDB-lite"/>
    </source>
</evidence>
<feature type="non-terminal residue" evidence="2">
    <location>
        <position position="261"/>
    </location>
</feature>